<dbReference type="EMBL" id="JBIAWJ010000004">
    <property type="protein sequence ID" value="MFF4522060.1"/>
    <property type="molecule type" value="Genomic_DNA"/>
</dbReference>
<sequence>MDTYYSCSDVVFPKAGSADGTDAPGGPVTSAAREPRPSMSLIAGGGAAALVFAAGAALVSRRFRGR</sequence>
<feature type="transmembrane region" description="Helical" evidence="1">
    <location>
        <begin position="39"/>
        <end position="59"/>
    </location>
</feature>
<name>A0ABW6UF59_9ACTN</name>
<evidence type="ECO:0000313" key="2">
    <source>
        <dbReference type="EMBL" id="MFF4522060.1"/>
    </source>
</evidence>
<protein>
    <submittedName>
        <fullName evidence="2">Uncharacterized protein</fullName>
    </submittedName>
</protein>
<keyword evidence="1" id="KW-1133">Transmembrane helix</keyword>
<dbReference type="RefSeq" id="WP_387885671.1">
    <property type="nucleotide sequence ID" value="NZ_JBIAWJ010000004.1"/>
</dbReference>
<comment type="caution">
    <text evidence="2">The sequence shown here is derived from an EMBL/GenBank/DDBJ whole genome shotgun (WGS) entry which is preliminary data.</text>
</comment>
<gene>
    <name evidence="2" type="ORF">ACFY1D_11530</name>
</gene>
<evidence type="ECO:0000313" key="3">
    <source>
        <dbReference type="Proteomes" id="UP001602058"/>
    </source>
</evidence>
<keyword evidence="1" id="KW-0812">Transmembrane</keyword>
<keyword evidence="3" id="KW-1185">Reference proteome</keyword>
<accession>A0ABW6UF59</accession>
<keyword evidence="1" id="KW-0472">Membrane</keyword>
<dbReference type="Proteomes" id="UP001602058">
    <property type="component" value="Unassembled WGS sequence"/>
</dbReference>
<reference evidence="2 3" key="1">
    <citation type="submission" date="2024-10" db="EMBL/GenBank/DDBJ databases">
        <title>The Natural Products Discovery Center: Release of the First 8490 Sequenced Strains for Exploring Actinobacteria Biosynthetic Diversity.</title>
        <authorList>
            <person name="Kalkreuter E."/>
            <person name="Kautsar S.A."/>
            <person name="Yang D."/>
            <person name="Bader C.D."/>
            <person name="Teijaro C.N."/>
            <person name="Fluegel L."/>
            <person name="Davis C.M."/>
            <person name="Simpson J.R."/>
            <person name="Lauterbach L."/>
            <person name="Steele A.D."/>
            <person name="Gui C."/>
            <person name="Meng S."/>
            <person name="Li G."/>
            <person name="Viehrig K."/>
            <person name="Ye F."/>
            <person name="Su P."/>
            <person name="Kiefer A.F."/>
            <person name="Nichols A."/>
            <person name="Cepeda A.J."/>
            <person name="Yan W."/>
            <person name="Fan B."/>
            <person name="Jiang Y."/>
            <person name="Adhikari A."/>
            <person name="Zheng C.-J."/>
            <person name="Schuster L."/>
            <person name="Cowan T.M."/>
            <person name="Smanski M.J."/>
            <person name="Chevrette M.G."/>
            <person name="De Carvalho L.P.S."/>
            <person name="Shen B."/>
        </authorList>
    </citation>
    <scope>NUCLEOTIDE SEQUENCE [LARGE SCALE GENOMIC DNA]</scope>
    <source>
        <strain evidence="2 3">NPDC001390</strain>
    </source>
</reference>
<evidence type="ECO:0000256" key="1">
    <source>
        <dbReference type="SAM" id="Phobius"/>
    </source>
</evidence>
<proteinExistence type="predicted"/>
<organism evidence="2 3">
    <name type="scientific">Streptomyces bluensis</name>
    <dbReference type="NCBI Taxonomy" id="33897"/>
    <lineage>
        <taxon>Bacteria</taxon>
        <taxon>Bacillati</taxon>
        <taxon>Actinomycetota</taxon>
        <taxon>Actinomycetes</taxon>
        <taxon>Kitasatosporales</taxon>
        <taxon>Streptomycetaceae</taxon>
        <taxon>Streptomyces</taxon>
    </lineage>
</organism>